<dbReference type="InterPro" id="IPR052035">
    <property type="entry name" value="ZnF_BED_domain_contain"/>
</dbReference>
<evidence type="ECO:0000256" key="5">
    <source>
        <dbReference type="ARBA" id="ARBA00023242"/>
    </source>
</evidence>
<reference evidence="7" key="1">
    <citation type="submission" date="2021-02" db="EMBL/GenBank/DDBJ databases">
        <authorList>
            <person name="Nowell W R."/>
        </authorList>
    </citation>
    <scope>NUCLEOTIDE SEQUENCE</scope>
</reference>
<accession>A0A815C1X9</accession>
<dbReference type="PANTHER" id="PTHR46481">
    <property type="entry name" value="ZINC FINGER BED DOMAIN-CONTAINING PROTEIN 4"/>
    <property type="match status" value="1"/>
</dbReference>
<keyword evidence="11" id="KW-1185">Reference proteome</keyword>
<feature type="region of interest" description="Disordered" evidence="6">
    <location>
        <begin position="1"/>
        <end position="44"/>
    </location>
</feature>
<dbReference type="OrthoDB" id="1869581at2759"/>
<evidence type="ECO:0000256" key="3">
    <source>
        <dbReference type="ARBA" id="ARBA00022771"/>
    </source>
</evidence>
<evidence type="ECO:0000313" key="8">
    <source>
        <dbReference type="EMBL" id="CAF1301603.1"/>
    </source>
</evidence>
<comment type="subcellular location">
    <subcellularLocation>
        <location evidence="1">Nucleus</location>
    </subcellularLocation>
</comment>
<gene>
    <name evidence="7" type="ORF">GPM918_LOCUS27403</name>
    <name evidence="8" type="ORF">OVA965_LOCUS28560</name>
    <name evidence="9" type="ORF">SRO942_LOCUS27724</name>
    <name evidence="10" type="ORF">TMI583_LOCUS29317</name>
</gene>
<dbReference type="EMBL" id="CAJOBC010026368">
    <property type="protein sequence ID" value="CAF4070784.1"/>
    <property type="molecule type" value="Genomic_DNA"/>
</dbReference>
<dbReference type="AlphaFoldDB" id="A0A815C1X9"/>
<keyword evidence="2" id="KW-0479">Metal-binding</keyword>
<feature type="region of interest" description="Disordered" evidence="6">
    <location>
        <begin position="70"/>
        <end position="91"/>
    </location>
</feature>
<dbReference type="Proteomes" id="UP000663829">
    <property type="component" value="Unassembled WGS sequence"/>
</dbReference>
<evidence type="ECO:0000256" key="6">
    <source>
        <dbReference type="SAM" id="MobiDB-lite"/>
    </source>
</evidence>
<keyword evidence="3" id="KW-0863">Zinc-finger</keyword>
<dbReference type="EMBL" id="CAJOBA010041152">
    <property type="protein sequence ID" value="CAF4108046.1"/>
    <property type="molecule type" value="Genomic_DNA"/>
</dbReference>
<dbReference type="Proteomes" id="UP000682733">
    <property type="component" value="Unassembled WGS sequence"/>
</dbReference>
<dbReference type="EMBL" id="CAJNOK010019571">
    <property type="protein sequence ID" value="CAF1301603.1"/>
    <property type="molecule type" value="Genomic_DNA"/>
</dbReference>
<name>A0A815C1X9_9BILA</name>
<comment type="caution">
    <text evidence="7">The sequence shown here is derived from an EMBL/GenBank/DDBJ whole genome shotgun (WGS) entry which is preliminary data.</text>
</comment>
<protein>
    <submittedName>
        <fullName evidence="7">Uncharacterized protein</fullName>
    </submittedName>
</protein>
<organism evidence="7 11">
    <name type="scientific">Didymodactylos carnosus</name>
    <dbReference type="NCBI Taxonomy" id="1234261"/>
    <lineage>
        <taxon>Eukaryota</taxon>
        <taxon>Metazoa</taxon>
        <taxon>Spiralia</taxon>
        <taxon>Gnathifera</taxon>
        <taxon>Rotifera</taxon>
        <taxon>Eurotatoria</taxon>
        <taxon>Bdelloidea</taxon>
        <taxon>Philodinida</taxon>
        <taxon>Philodinidae</taxon>
        <taxon>Didymodactylos</taxon>
    </lineage>
</organism>
<dbReference type="GO" id="GO:0008270">
    <property type="term" value="F:zinc ion binding"/>
    <property type="evidence" value="ECO:0007669"/>
    <property type="project" value="UniProtKB-KW"/>
</dbReference>
<keyword evidence="5" id="KW-0539">Nucleus</keyword>
<evidence type="ECO:0000313" key="11">
    <source>
        <dbReference type="Proteomes" id="UP000663829"/>
    </source>
</evidence>
<proteinExistence type="predicted"/>
<dbReference type="GO" id="GO:0005634">
    <property type="term" value="C:nucleus"/>
    <property type="evidence" value="ECO:0007669"/>
    <property type="project" value="UniProtKB-SubCell"/>
</dbReference>
<evidence type="ECO:0000256" key="2">
    <source>
        <dbReference type="ARBA" id="ARBA00022723"/>
    </source>
</evidence>
<keyword evidence="4" id="KW-0862">Zinc</keyword>
<evidence type="ECO:0000256" key="1">
    <source>
        <dbReference type="ARBA" id="ARBA00004123"/>
    </source>
</evidence>
<dbReference type="EMBL" id="CAJNOQ010011477">
    <property type="protein sequence ID" value="CAF1277726.1"/>
    <property type="molecule type" value="Genomic_DNA"/>
</dbReference>
<evidence type="ECO:0000313" key="10">
    <source>
        <dbReference type="EMBL" id="CAF4108046.1"/>
    </source>
</evidence>
<dbReference type="Proteomes" id="UP000681722">
    <property type="component" value="Unassembled WGS sequence"/>
</dbReference>
<evidence type="ECO:0000256" key="4">
    <source>
        <dbReference type="ARBA" id="ARBA00022833"/>
    </source>
</evidence>
<sequence>MPLRTSNESNIHRTRSGGVSNSHSPKLISKRRGSTSGGRGDHSQVQSQVTLNIDNNIHHGNNYTTNFRTNLPSDQSDDEITSNNNTCTKPKRAPLASRSEVLSYFGQESGGFKCKIFYRASKLSGSNLRKHLASSTHKIPNVLFKSQIEKVSQVIPPTISTERKCDLHTAAINCIIQDGLSFDTFQRPGMSKFLSTAIPGHKGPHRKTVRNRIAALYSAYTEKLRSLIPKLDLIALTSDLWKSP</sequence>
<dbReference type="PANTHER" id="PTHR46481:SF10">
    <property type="entry name" value="ZINC FINGER BED DOMAIN-CONTAINING PROTEIN 39"/>
    <property type="match status" value="1"/>
</dbReference>
<evidence type="ECO:0000313" key="9">
    <source>
        <dbReference type="EMBL" id="CAF4070784.1"/>
    </source>
</evidence>
<evidence type="ECO:0000313" key="7">
    <source>
        <dbReference type="EMBL" id="CAF1277726.1"/>
    </source>
</evidence>
<dbReference type="Proteomes" id="UP000677228">
    <property type="component" value="Unassembled WGS sequence"/>
</dbReference>